<name>A0A438EW55_VITVI</name>
<keyword evidence="14" id="KW-0675">Receptor</keyword>
<keyword evidence="8 12" id="KW-0472">Membrane</keyword>
<feature type="binding site" evidence="11">
    <location>
        <position position="339"/>
    </location>
    <ligand>
        <name>ATP</name>
        <dbReference type="ChEBI" id="CHEBI:30616"/>
    </ligand>
</feature>
<dbReference type="EC" id="2.7.11.1" evidence="2"/>
<protein>
    <recommendedName>
        <fullName evidence="2">non-specific serine/threonine protein kinase</fullName>
        <ecNumber evidence="2">2.7.11.1</ecNumber>
    </recommendedName>
</protein>
<dbReference type="PANTHER" id="PTHR45631">
    <property type="entry name" value="OS07G0107800 PROTEIN-RELATED"/>
    <property type="match status" value="1"/>
</dbReference>
<dbReference type="InterPro" id="IPR001611">
    <property type="entry name" value="Leu-rich_rpt"/>
</dbReference>
<accession>A0A438EW55</accession>
<evidence type="ECO:0000313" key="15">
    <source>
        <dbReference type="Proteomes" id="UP000288805"/>
    </source>
</evidence>
<reference evidence="14 15" key="1">
    <citation type="journal article" date="2018" name="PLoS Genet.">
        <title>Population sequencing reveals clonal diversity and ancestral inbreeding in the grapevine cultivar Chardonnay.</title>
        <authorList>
            <person name="Roach M.J."/>
            <person name="Johnson D.L."/>
            <person name="Bohlmann J."/>
            <person name="van Vuuren H.J."/>
            <person name="Jones S.J."/>
            <person name="Pretorius I.S."/>
            <person name="Schmidt S.A."/>
            <person name="Borneman A.R."/>
        </authorList>
    </citation>
    <scope>NUCLEOTIDE SEQUENCE [LARGE SCALE GENOMIC DNA]</scope>
    <source>
        <strain evidence="15">cv. Chardonnay</strain>
        <tissue evidence="14">Leaf</tissue>
    </source>
</reference>
<keyword evidence="3" id="KW-0433">Leucine-rich repeat</keyword>
<dbReference type="GO" id="GO:0004672">
    <property type="term" value="F:protein kinase activity"/>
    <property type="evidence" value="ECO:0007669"/>
    <property type="project" value="InterPro"/>
</dbReference>
<dbReference type="EMBL" id="QGNW01001176">
    <property type="protein sequence ID" value="RVW51948.1"/>
    <property type="molecule type" value="Genomic_DNA"/>
</dbReference>
<keyword evidence="11" id="KW-0547">Nucleotide-binding</keyword>
<comment type="catalytic activity">
    <reaction evidence="10">
        <text>L-seryl-[protein] + ATP = O-phospho-L-seryl-[protein] + ADP + H(+)</text>
        <dbReference type="Rhea" id="RHEA:17989"/>
        <dbReference type="Rhea" id="RHEA-COMP:9863"/>
        <dbReference type="Rhea" id="RHEA-COMP:11604"/>
        <dbReference type="ChEBI" id="CHEBI:15378"/>
        <dbReference type="ChEBI" id="CHEBI:29999"/>
        <dbReference type="ChEBI" id="CHEBI:30616"/>
        <dbReference type="ChEBI" id="CHEBI:83421"/>
        <dbReference type="ChEBI" id="CHEBI:456216"/>
        <dbReference type="EC" id="2.7.11.1"/>
    </reaction>
</comment>
<dbReference type="PANTHER" id="PTHR45631:SF206">
    <property type="entry name" value="PROTEIN KINASE DOMAIN-CONTAINING PROTEIN"/>
    <property type="match status" value="1"/>
</dbReference>
<dbReference type="AlphaFoldDB" id="A0A438EW55"/>
<comment type="catalytic activity">
    <reaction evidence="9">
        <text>L-threonyl-[protein] + ATP = O-phospho-L-threonyl-[protein] + ADP + H(+)</text>
        <dbReference type="Rhea" id="RHEA:46608"/>
        <dbReference type="Rhea" id="RHEA-COMP:11060"/>
        <dbReference type="Rhea" id="RHEA-COMP:11605"/>
        <dbReference type="ChEBI" id="CHEBI:15378"/>
        <dbReference type="ChEBI" id="CHEBI:30013"/>
        <dbReference type="ChEBI" id="CHEBI:30616"/>
        <dbReference type="ChEBI" id="CHEBI:61977"/>
        <dbReference type="ChEBI" id="CHEBI:456216"/>
        <dbReference type="EC" id="2.7.11.1"/>
    </reaction>
</comment>
<evidence type="ECO:0000256" key="8">
    <source>
        <dbReference type="ARBA" id="ARBA00023136"/>
    </source>
</evidence>
<dbReference type="PROSITE" id="PS51450">
    <property type="entry name" value="LRR"/>
    <property type="match status" value="1"/>
</dbReference>
<organism evidence="14 15">
    <name type="scientific">Vitis vinifera</name>
    <name type="common">Grape</name>
    <dbReference type="NCBI Taxonomy" id="29760"/>
    <lineage>
        <taxon>Eukaryota</taxon>
        <taxon>Viridiplantae</taxon>
        <taxon>Streptophyta</taxon>
        <taxon>Embryophyta</taxon>
        <taxon>Tracheophyta</taxon>
        <taxon>Spermatophyta</taxon>
        <taxon>Magnoliopsida</taxon>
        <taxon>eudicotyledons</taxon>
        <taxon>Gunneridae</taxon>
        <taxon>Pentapetalae</taxon>
        <taxon>rosids</taxon>
        <taxon>Vitales</taxon>
        <taxon>Vitaceae</taxon>
        <taxon>Viteae</taxon>
        <taxon>Vitis</taxon>
    </lineage>
</organism>
<evidence type="ECO:0000313" key="14">
    <source>
        <dbReference type="EMBL" id="RVW51948.1"/>
    </source>
</evidence>
<gene>
    <name evidence="14" type="primary">VvCHDh000306_8</name>
    <name evidence="14" type="ORF">CK203_067935</name>
</gene>
<evidence type="ECO:0000256" key="10">
    <source>
        <dbReference type="ARBA" id="ARBA00048679"/>
    </source>
</evidence>
<dbReference type="Gene3D" id="3.80.10.10">
    <property type="entry name" value="Ribonuclease Inhibitor"/>
    <property type="match status" value="1"/>
</dbReference>
<evidence type="ECO:0000256" key="1">
    <source>
        <dbReference type="ARBA" id="ARBA00004167"/>
    </source>
</evidence>
<dbReference type="SUPFAM" id="SSF56112">
    <property type="entry name" value="Protein kinase-like (PK-like)"/>
    <property type="match status" value="1"/>
</dbReference>
<dbReference type="InterPro" id="IPR000719">
    <property type="entry name" value="Prot_kinase_dom"/>
</dbReference>
<evidence type="ECO:0000256" key="2">
    <source>
        <dbReference type="ARBA" id="ARBA00012513"/>
    </source>
</evidence>
<keyword evidence="14" id="KW-0418">Kinase</keyword>
<evidence type="ECO:0000259" key="13">
    <source>
        <dbReference type="PROSITE" id="PS50011"/>
    </source>
</evidence>
<dbReference type="InterPro" id="IPR011009">
    <property type="entry name" value="Kinase-like_dom_sf"/>
</dbReference>
<comment type="subcellular location">
    <subcellularLocation>
        <location evidence="1">Membrane</location>
        <topology evidence="1">Single-pass membrane protein</topology>
    </subcellularLocation>
</comment>
<evidence type="ECO:0000256" key="9">
    <source>
        <dbReference type="ARBA" id="ARBA00047899"/>
    </source>
</evidence>
<evidence type="ECO:0000256" key="3">
    <source>
        <dbReference type="ARBA" id="ARBA00022614"/>
    </source>
</evidence>
<dbReference type="InterPro" id="IPR032675">
    <property type="entry name" value="LRR_dom_sf"/>
</dbReference>
<evidence type="ECO:0000256" key="11">
    <source>
        <dbReference type="PROSITE-ProRule" id="PRU10141"/>
    </source>
</evidence>
<dbReference type="Gene3D" id="1.10.510.10">
    <property type="entry name" value="Transferase(Phosphotransferase) domain 1"/>
    <property type="match status" value="2"/>
</dbReference>
<dbReference type="InterPro" id="IPR001245">
    <property type="entry name" value="Ser-Thr/Tyr_kinase_cat_dom"/>
</dbReference>
<keyword evidence="11" id="KW-0067">ATP-binding</keyword>
<dbReference type="PROSITE" id="PS50011">
    <property type="entry name" value="PROTEIN_KINASE_DOM"/>
    <property type="match status" value="1"/>
</dbReference>
<dbReference type="Pfam" id="PF13855">
    <property type="entry name" value="LRR_8"/>
    <property type="match status" value="1"/>
</dbReference>
<keyword evidence="4 12" id="KW-0812">Transmembrane</keyword>
<evidence type="ECO:0000256" key="5">
    <source>
        <dbReference type="ARBA" id="ARBA00022729"/>
    </source>
</evidence>
<evidence type="ECO:0000256" key="6">
    <source>
        <dbReference type="ARBA" id="ARBA00022737"/>
    </source>
</evidence>
<evidence type="ECO:0000256" key="7">
    <source>
        <dbReference type="ARBA" id="ARBA00022989"/>
    </source>
</evidence>
<keyword evidence="7 12" id="KW-1133">Transmembrane helix</keyword>
<dbReference type="GO" id="GO:0016020">
    <property type="term" value="C:membrane"/>
    <property type="evidence" value="ECO:0007669"/>
    <property type="project" value="UniProtKB-SubCell"/>
</dbReference>
<dbReference type="InterPro" id="IPR017441">
    <property type="entry name" value="Protein_kinase_ATP_BS"/>
</dbReference>
<proteinExistence type="predicted"/>
<dbReference type="Pfam" id="PF07714">
    <property type="entry name" value="PK_Tyr_Ser-Thr"/>
    <property type="match status" value="1"/>
</dbReference>
<keyword evidence="6" id="KW-0677">Repeat</keyword>
<keyword evidence="5" id="KW-0732">Signal</keyword>
<evidence type="ECO:0000256" key="12">
    <source>
        <dbReference type="SAM" id="Phobius"/>
    </source>
</evidence>
<evidence type="ECO:0000256" key="4">
    <source>
        <dbReference type="ARBA" id="ARBA00022692"/>
    </source>
</evidence>
<comment type="caution">
    <text evidence="14">The sequence shown here is derived from an EMBL/GenBank/DDBJ whole genome shotgun (WGS) entry which is preliminary data.</text>
</comment>
<keyword evidence="14" id="KW-0808">Transferase</keyword>
<dbReference type="Pfam" id="PF12819">
    <property type="entry name" value="Malectin_like"/>
    <property type="match status" value="1"/>
</dbReference>
<feature type="transmembrane region" description="Helical" evidence="12">
    <location>
        <begin position="258"/>
        <end position="284"/>
    </location>
</feature>
<dbReference type="SUPFAM" id="SSF52058">
    <property type="entry name" value="L domain-like"/>
    <property type="match status" value="1"/>
</dbReference>
<dbReference type="PROSITE" id="PS00107">
    <property type="entry name" value="PROTEIN_KINASE_ATP"/>
    <property type="match status" value="1"/>
</dbReference>
<feature type="domain" description="Protein kinase" evidence="13">
    <location>
        <begin position="311"/>
        <end position="543"/>
    </location>
</feature>
<sequence length="543" mass="60282">MSTAATPKNESEPLSFFLDMDYPSQIFYLFMHFSEVLQLQGNQSRVFTIWLNGTLWNDPVVPKRCSSTRIFRTNSVKGSRLLFSLVKTDESTLPPIINALEVYVIKEFSQSTTDQDDVEAIKKIKSVYMVRRNWQGDPCLPMDYQWDGLKCSNNGSPTLISLNLSYSNLTGKIHPSFSNLKSLQTLDLSHNNLTGSVPEFLTELPSLTFLNLAGNNLKGSVPQGLMEKSQNGTLYLSLGENPNPCVSVSCKGKQNKNFVVPALASVISVLVLFLLIAVGIIWNFRRKEDREGSLKSGNSEFTYSELVTITHNFSSTIGQGGFGNVHLGTLVDGTQVAVKLRSQSSMQGPGNFKLRLDTSSPSRAKLLKRVHHKNLVRLAGYCNDGTNTALIYEYMSNGNLRQRLSARDTDVLYWKERLQIAVDVAQGQIGVSAQWLQATNNPQRCTPGYLDPEGDIQNIVDPRLQGDFNTNSAWKALETALACVPSTAIQRPDMSHVLADLKDCLEMVGPMRTQRIDSYKMGSSNSLKSYAVDLEGEMAPHVR</sequence>
<dbReference type="PRINTS" id="PR00019">
    <property type="entry name" value="LEURICHRPT"/>
</dbReference>
<dbReference type="Proteomes" id="UP000288805">
    <property type="component" value="Unassembled WGS sequence"/>
</dbReference>
<dbReference type="GO" id="GO:0005524">
    <property type="term" value="F:ATP binding"/>
    <property type="evidence" value="ECO:0007669"/>
    <property type="project" value="UniProtKB-UniRule"/>
</dbReference>
<dbReference type="FunFam" id="3.80.10.10:FF:000129">
    <property type="entry name" value="Leucine-rich repeat receptor-like kinase"/>
    <property type="match status" value="1"/>
</dbReference>
<dbReference type="InterPro" id="IPR024788">
    <property type="entry name" value="Malectin-like_Carb-bd_dom"/>
</dbReference>